<accession>A0A1F6EK50</accession>
<dbReference type="InterPro" id="IPR035901">
    <property type="entry name" value="GIY-YIG_endonuc_sf"/>
</dbReference>
<dbReference type="PANTHER" id="PTHR34477">
    <property type="entry name" value="UPF0213 PROTEIN YHBQ"/>
    <property type="match status" value="1"/>
</dbReference>
<feature type="domain" description="GIY-YIG" evidence="2">
    <location>
        <begin position="1"/>
        <end position="77"/>
    </location>
</feature>
<sequence>MFYIYVLESLKNDSLYIGWTTDLKKRLQEHNQGLNLSTKRHKPWKLIYYEACLNKKDAARREKWLKSTHGWRMFKARIREYVHEKSKDLNRNSTTG</sequence>
<dbReference type="STRING" id="1798513.A3A40_01645"/>
<dbReference type="PANTHER" id="PTHR34477:SF5">
    <property type="entry name" value="BSL5627 PROTEIN"/>
    <property type="match status" value="1"/>
</dbReference>
<reference evidence="3 4" key="1">
    <citation type="journal article" date="2016" name="Nat. Commun.">
        <title>Thousands of microbial genomes shed light on interconnected biogeochemical processes in an aquifer system.</title>
        <authorList>
            <person name="Anantharaman K."/>
            <person name="Brown C.T."/>
            <person name="Hug L.A."/>
            <person name="Sharon I."/>
            <person name="Castelle C.J."/>
            <person name="Probst A.J."/>
            <person name="Thomas B.C."/>
            <person name="Singh A."/>
            <person name="Wilkins M.J."/>
            <person name="Karaoz U."/>
            <person name="Brodie E.L."/>
            <person name="Williams K.H."/>
            <person name="Hubbard S.S."/>
            <person name="Banfield J.F."/>
        </authorList>
    </citation>
    <scope>NUCLEOTIDE SEQUENCE [LARGE SCALE GENOMIC DNA]</scope>
</reference>
<dbReference type="SUPFAM" id="SSF82771">
    <property type="entry name" value="GIY-YIG endonuclease"/>
    <property type="match status" value="1"/>
</dbReference>
<organism evidence="3 4">
    <name type="scientific">Candidatus Kaiserbacteria bacterium RIFCSPLOWO2_01_FULL_54_20</name>
    <dbReference type="NCBI Taxonomy" id="1798513"/>
    <lineage>
        <taxon>Bacteria</taxon>
        <taxon>Candidatus Kaiseribacteriota</taxon>
    </lineage>
</organism>
<evidence type="ECO:0000259" key="2">
    <source>
        <dbReference type="PROSITE" id="PS50164"/>
    </source>
</evidence>
<dbReference type="CDD" id="cd10449">
    <property type="entry name" value="GIY-YIG_SLX1_like"/>
    <property type="match status" value="1"/>
</dbReference>
<gene>
    <name evidence="3" type="ORF">A3A40_01645</name>
</gene>
<dbReference type="AlphaFoldDB" id="A0A1F6EK50"/>
<dbReference type="SMART" id="SM00465">
    <property type="entry name" value="GIYc"/>
    <property type="match status" value="1"/>
</dbReference>
<dbReference type="Gene3D" id="3.40.1440.10">
    <property type="entry name" value="GIY-YIG endonuclease"/>
    <property type="match status" value="1"/>
</dbReference>
<proteinExistence type="inferred from homology"/>
<name>A0A1F6EK50_9BACT</name>
<evidence type="ECO:0000313" key="4">
    <source>
        <dbReference type="Proteomes" id="UP000178427"/>
    </source>
</evidence>
<comment type="caution">
    <text evidence="3">The sequence shown here is derived from an EMBL/GenBank/DDBJ whole genome shotgun (WGS) entry which is preliminary data.</text>
</comment>
<dbReference type="InterPro" id="IPR000305">
    <property type="entry name" value="GIY-YIG_endonuc"/>
</dbReference>
<dbReference type="EMBL" id="MFMA01000013">
    <property type="protein sequence ID" value="OGG74016.1"/>
    <property type="molecule type" value="Genomic_DNA"/>
</dbReference>
<comment type="similarity">
    <text evidence="1">Belongs to the UPF0213 family.</text>
</comment>
<dbReference type="Pfam" id="PF01541">
    <property type="entry name" value="GIY-YIG"/>
    <property type="match status" value="1"/>
</dbReference>
<dbReference type="Proteomes" id="UP000178427">
    <property type="component" value="Unassembled WGS sequence"/>
</dbReference>
<dbReference type="PROSITE" id="PS50164">
    <property type="entry name" value="GIY_YIG"/>
    <property type="match status" value="1"/>
</dbReference>
<evidence type="ECO:0000313" key="3">
    <source>
        <dbReference type="EMBL" id="OGG74016.1"/>
    </source>
</evidence>
<evidence type="ECO:0000256" key="1">
    <source>
        <dbReference type="ARBA" id="ARBA00007435"/>
    </source>
</evidence>
<protein>
    <recommendedName>
        <fullName evidence="2">GIY-YIG domain-containing protein</fullName>
    </recommendedName>
</protein>
<dbReference type="InterPro" id="IPR050190">
    <property type="entry name" value="UPF0213_domain"/>
</dbReference>